<dbReference type="SUPFAM" id="SSF51230">
    <property type="entry name" value="Single hybrid motif"/>
    <property type="match status" value="1"/>
</dbReference>
<dbReference type="FunFam" id="2.40.50.100:FF:000003">
    <property type="entry name" value="Acetyl-CoA carboxylase biotin carboxyl carrier protein"/>
    <property type="match status" value="1"/>
</dbReference>
<dbReference type="AlphaFoldDB" id="A0A7Y2E832"/>
<evidence type="ECO:0000256" key="1">
    <source>
        <dbReference type="ARBA" id="ARBA00023267"/>
    </source>
</evidence>
<dbReference type="Gene3D" id="2.40.50.100">
    <property type="match status" value="1"/>
</dbReference>
<dbReference type="InterPro" id="IPR000089">
    <property type="entry name" value="Biotin_lipoyl"/>
</dbReference>
<feature type="region of interest" description="Disordered" evidence="2">
    <location>
        <begin position="16"/>
        <end position="44"/>
    </location>
</feature>
<dbReference type="InterPro" id="IPR011053">
    <property type="entry name" value="Single_hybrid_motif"/>
</dbReference>
<dbReference type="PANTHER" id="PTHR45266:SF3">
    <property type="entry name" value="OXALOACETATE DECARBOXYLASE ALPHA CHAIN"/>
    <property type="match status" value="1"/>
</dbReference>
<dbReference type="CDD" id="cd06850">
    <property type="entry name" value="biotinyl_domain"/>
    <property type="match status" value="1"/>
</dbReference>
<feature type="domain" description="Lipoyl-binding" evidence="3">
    <location>
        <begin position="80"/>
        <end position="156"/>
    </location>
</feature>
<reference evidence="4 5" key="1">
    <citation type="submission" date="2020-03" db="EMBL/GenBank/DDBJ databases">
        <title>Metabolic flexibility allows generalist bacteria to become dominant in a frequently disturbed ecosystem.</title>
        <authorList>
            <person name="Chen Y.-J."/>
            <person name="Leung P.M."/>
            <person name="Bay S.K."/>
            <person name="Hugenholtz P."/>
            <person name="Kessler A.J."/>
            <person name="Shelley G."/>
            <person name="Waite D.W."/>
            <person name="Cook P.L."/>
            <person name="Greening C."/>
        </authorList>
    </citation>
    <scope>NUCLEOTIDE SEQUENCE [LARGE SCALE GENOMIC DNA]</scope>
    <source>
        <strain evidence="4">SS_bin_28</strain>
    </source>
</reference>
<sequence>MAKKFRYRDQEFSIEKDKSGDWVNPETDGPSVSITRTPGGSLRAKSDHADLPAYAIASADQVWVHVKGRAYVLEPVQKSRRRGKAPGGGLTAPMPGQVMRHLVNVGDKVEEGEALLVIEAMKMQLEIKAPHSGTLTRFLAEPGETVPAGTALAEVAPE</sequence>
<protein>
    <submittedName>
        <fullName evidence="4">Biotin/lipoyl-binding protein</fullName>
    </submittedName>
</protein>
<dbReference type="InterPro" id="IPR050709">
    <property type="entry name" value="Biotin_Carboxyl_Carrier/Decarb"/>
</dbReference>
<comment type="caution">
    <text evidence="4">The sequence shown here is derived from an EMBL/GenBank/DDBJ whole genome shotgun (WGS) entry which is preliminary data.</text>
</comment>
<evidence type="ECO:0000313" key="5">
    <source>
        <dbReference type="Proteomes" id="UP000547674"/>
    </source>
</evidence>
<accession>A0A7Y2E832</accession>
<evidence type="ECO:0000256" key="2">
    <source>
        <dbReference type="SAM" id="MobiDB-lite"/>
    </source>
</evidence>
<proteinExistence type="predicted"/>
<dbReference type="EMBL" id="JABDJR010000365">
    <property type="protein sequence ID" value="NNF06929.1"/>
    <property type="molecule type" value="Genomic_DNA"/>
</dbReference>
<evidence type="ECO:0000259" key="3">
    <source>
        <dbReference type="PROSITE" id="PS50968"/>
    </source>
</evidence>
<gene>
    <name evidence="4" type="ORF">HKN21_09230</name>
</gene>
<organism evidence="4 5">
    <name type="scientific">Eiseniibacteriota bacterium</name>
    <dbReference type="NCBI Taxonomy" id="2212470"/>
    <lineage>
        <taxon>Bacteria</taxon>
        <taxon>Candidatus Eiseniibacteriota</taxon>
    </lineage>
</organism>
<keyword evidence="1" id="KW-0092">Biotin</keyword>
<evidence type="ECO:0000313" key="4">
    <source>
        <dbReference type="EMBL" id="NNF06929.1"/>
    </source>
</evidence>
<dbReference type="Pfam" id="PF00364">
    <property type="entry name" value="Biotin_lipoyl"/>
    <property type="match status" value="1"/>
</dbReference>
<name>A0A7Y2E832_UNCEI</name>
<dbReference type="PROSITE" id="PS50968">
    <property type="entry name" value="BIOTINYL_LIPOYL"/>
    <property type="match status" value="1"/>
</dbReference>
<dbReference type="InterPro" id="IPR001882">
    <property type="entry name" value="Biotin_BS"/>
</dbReference>
<dbReference type="Proteomes" id="UP000547674">
    <property type="component" value="Unassembled WGS sequence"/>
</dbReference>
<dbReference type="PANTHER" id="PTHR45266">
    <property type="entry name" value="OXALOACETATE DECARBOXYLASE ALPHA CHAIN"/>
    <property type="match status" value="1"/>
</dbReference>
<dbReference type="PROSITE" id="PS00188">
    <property type="entry name" value="BIOTIN"/>
    <property type="match status" value="1"/>
</dbReference>